<dbReference type="GO" id="GO:0006950">
    <property type="term" value="P:response to stress"/>
    <property type="evidence" value="ECO:0007669"/>
    <property type="project" value="TreeGrafter"/>
</dbReference>
<dbReference type="Gene3D" id="1.10.10.10">
    <property type="entry name" value="Winged helix-like DNA-binding domain superfamily/Winged helix DNA-binding domain"/>
    <property type="match status" value="1"/>
</dbReference>
<dbReference type="PRINTS" id="PR00598">
    <property type="entry name" value="HTHMARR"/>
</dbReference>
<gene>
    <name evidence="5" type="ORF">GO499_12965</name>
</gene>
<keyword evidence="2" id="KW-0238">DNA-binding</keyword>
<dbReference type="KEGG" id="amaq:GO499_12965"/>
<proteinExistence type="predicted"/>
<dbReference type="Proteomes" id="UP000464495">
    <property type="component" value="Chromosome"/>
</dbReference>
<evidence type="ECO:0000313" key="5">
    <source>
        <dbReference type="EMBL" id="QHQ36018.1"/>
    </source>
</evidence>
<keyword evidence="1" id="KW-0805">Transcription regulation</keyword>
<dbReference type="InterPro" id="IPR036390">
    <property type="entry name" value="WH_DNA-bd_sf"/>
</dbReference>
<evidence type="ECO:0000313" key="6">
    <source>
        <dbReference type="Proteomes" id="UP000464495"/>
    </source>
</evidence>
<keyword evidence="6" id="KW-1185">Reference proteome</keyword>
<dbReference type="PANTHER" id="PTHR33164">
    <property type="entry name" value="TRANSCRIPTIONAL REGULATOR, MARR FAMILY"/>
    <property type="match status" value="1"/>
</dbReference>
<keyword evidence="3" id="KW-0804">Transcription</keyword>
<dbReference type="PROSITE" id="PS50995">
    <property type="entry name" value="HTH_MARR_2"/>
    <property type="match status" value="1"/>
</dbReference>
<evidence type="ECO:0000256" key="3">
    <source>
        <dbReference type="ARBA" id="ARBA00023163"/>
    </source>
</evidence>
<sequence>MDRKLDQDSVGLLFAEVGRRFRFIFERSFDRADISVTAAEARVLFMLARFPALRQHQLAAELGIAPMSLSVLIDRLENAGLVVREVASDDRRAKVLELLPAADAVLTDIAVIGNQIDAGAAKGIPKEEWERFRETARKVRKNLDTMRCQAQPNEAKDGK</sequence>
<dbReference type="InterPro" id="IPR039422">
    <property type="entry name" value="MarR/SlyA-like"/>
</dbReference>
<protein>
    <submittedName>
        <fullName evidence="5">MarR family transcriptional regulator</fullName>
    </submittedName>
</protein>
<dbReference type="Pfam" id="PF12802">
    <property type="entry name" value="MarR_2"/>
    <property type="match status" value="1"/>
</dbReference>
<evidence type="ECO:0000256" key="1">
    <source>
        <dbReference type="ARBA" id="ARBA00023015"/>
    </source>
</evidence>
<dbReference type="GO" id="GO:0003677">
    <property type="term" value="F:DNA binding"/>
    <property type="evidence" value="ECO:0007669"/>
    <property type="project" value="UniProtKB-KW"/>
</dbReference>
<dbReference type="InterPro" id="IPR000835">
    <property type="entry name" value="HTH_MarR-typ"/>
</dbReference>
<dbReference type="SMART" id="SM00347">
    <property type="entry name" value="HTH_MARR"/>
    <property type="match status" value="1"/>
</dbReference>
<dbReference type="PANTHER" id="PTHR33164:SF64">
    <property type="entry name" value="TRANSCRIPTIONAL REGULATOR SLYA"/>
    <property type="match status" value="1"/>
</dbReference>
<accession>A0A6P1SZV3</accession>
<dbReference type="GO" id="GO:0003700">
    <property type="term" value="F:DNA-binding transcription factor activity"/>
    <property type="evidence" value="ECO:0007669"/>
    <property type="project" value="InterPro"/>
</dbReference>
<organism evidence="5 6">
    <name type="scientific">Algicella marina</name>
    <dbReference type="NCBI Taxonomy" id="2683284"/>
    <lineage>
        <taxon>Bacteria</taxon>
        <taxon>Pseudomonadati</taxon>
        <taxon>Pseudomonadota</taxon>
        <taxon>Alphaproteobacteria</taxon>
        <taxon>Rhodobacterales</taxon>
        <taxon>Paracoccaceae</taxon>
        <taxon>Algicella</taxon>
    </lineage>
</organism>
<reference evidence="5 6" key="1">
    <citation type="submission" date="2019-12" db="EMBL/GenBank/DDBJ databases">
        <title>Complete genome sequence of Algicella marina strain 9Alg 56(T) isolated from the red alga Tichocarpus crinitus.</title>
        <authorList>
            <person name="Kim S.-G."/>
            <person name="Nedashkovskaya O.I."/>
        </authorList>
    </citation>
    <scope>NUCLEOTIDE SEQUENCE [LARGE SCALE GENOMIC DNA]</scope>
    <source>
        <strain evidence="5 6">9Alg 56</strain>
    </source>
</reference>
<dbReference type="InterPro" id="IPR036388">
    <property type="entry name" value="WH-like_DNA-bd_sf"/>
</dbReference>
<dbReference type="RefSeq" id="WP_161862574.1">
    <property type="nucleotide sequence ID" value="NZ_CP046620.1"/>
</dbReference>
<dbReference type="SUPFAM" id="SSF46785">
    <property type="entry name" value="Winged helix' DNA-binding domain"/>
    <property type="match status" value="1"/>
</dbReference>
<feature type="domain" description="HTH marR-type" evidence="4">
    <location>
        <begin position="1"/>
        <end position="141"/>
    </location>
</feature>
<evidence type="ECO:0000256" key="2">
    <source>
        <dbReference type="ARBA" id="ARBA00023125"/>
    </source>
</evidence>
<dbReference type="AlphaFoldDB" id="A0A6P1SZV3"/>
<dbReference type="EMBL" id="CP046620">
    <property type="protein sequence ID" value="QHQ36018.1"/>
    <property type="molecule type" value="Genomic_DNA"/>
</dbReference>
<evidence type="ECO:0000259" key="4">
    <source>
        <dbReference type="PROSITE" id="PS50995"/>
    </source>
</evidence>
<name>A0A6P1SZV3_9RHOB</name>